<evidence type="ECO:0000256" key="6">
    <source>
        <dbReference type="ARBA" id="ARBA00020597"/>
    </source>
</evidence>
<comment type="catalytic activity">
    <reaction evidence="11 12">
        <text>5,10-methenyl-5,6,7,8-tetrahydromethanopterin + H2O = N(5)-formyl-5,6,7,8-tetrahydromethanopterin + H(+)</text>
        <dbReference type="Rhea" id="RHEA:19053"/>
        <dbReference type="ChEBI" id="CHEBI:15377"/>
        <dbReference type="ChEBI" id="CHEBI:15378"/>
        <dbReference type="ChEBI" id="CHEBI:58018"/>
        <dbReference type="ChEBI" id="CHEBI:58337"/>
        <dbReference type="EC" id="3.5.4.27"/>
    </reaction>
</comment>
<evidence type="ECO:0000256" key="2">
    <source>
        <dbReference type="ARBA" id="ARBA00004496"/>
    </source>
</evidence>
<dbReference type="EC" id="3.5.4.27" evidence="5 12"/>
<gene>
    <name evidence="12 13" type="primary">mch</name>
    <name evidence="13" type="ORF">MoryE10_28870</name>
</gene>
<dbReference type="AlphaFoldDB" id="A0A8D5AJC9"/>
<comment type="similarity">
    <text evidence="4 12">Belongs to the MCH family.</text>
</comment>
<evidence type="ECO:0000313" key="14">
    <source>
        <dbReference type="Proteomes" id="UP000824988"/>
    </source>
</evidence>
<evidence type="ECO:0000256" key="9">
    <source>
        <dbReference type="ARBA" id="ARBA00022801"/>
    </source>
</evidence>
<keyword evidence="9 12" id="KW-0378">Hydrolase</keyword>
<keyword evidence="8 12" id="KW-0554">One-carbon metabolism</keyword>
<dbReference type="Pfam" id="PF02289">
    <property type="entry name" value="MCH"/>
    <property type="match status" value="1"/>
</dbReference>
<dbReference type="CDD" id="cd00545">
    <property type="entry name" value="MCH"/>
    <property type="match status" value="1"/>
</dbReference>
<dbReference type="InterPro" id="IPR003209">
    <property type="entry name" value="METHMP_CycHdrlase"/>
</dbReference>
<accession>A0A8D5AJC9</accession>
<dbReference type="GO" id="GO:0006730">
    <property type="term" value="P:one-carbon metabolic process"/>
    <property type="evidence" value="ECO:0007669"/>
    <property type="project" value="UniProtKB-UniRule"/>
</dbReference>
<name>A0A8D5AJC9_9GAMM</name>
<evidence type="ECO:0000256" key="3">
    <source>
        <dbReference type="ARBA" id="ARBA00005087"/>
    </source>
</evidence>
<comment type="function">
    <text evidence="1 12">Catalyzes the hydrolysis of methenyl-H(4)MPT(+) to 5-formyl-H(4)MPT.</text>
</comment>
<sequence length="332" mass="35554">MSQHKISVNAAVRPLVRTLVEQADKLRVKVGKLPNGATVVDAGIEAPGGLEAGRIIGEICMGGLGTVSLSFGTNSARWPYQVNVHSTNPVISCLGSQYAGWSLSHGEGKGAFYALGSGPARAMAVKVKDGVETSVEELYKELDYRDRCDETAIVLEVDRMPPVELVDKVAKACQLDPSKVTVILTPTSSLAGGVQVVSRVLEVALHKAHSLHFPLENIIDGCGSAPVPPPHPNFVKAMGRTNDAILFAGQVHLFVKGSSEQAKMLANELPSSTSRDYGKPFAEVFKEYNYDFFKVDAMLFSPARVTVTAVDSGLSFHAGQLDETLLERSFGE</sequence>
<evidence type="ECO:0000313" key="13">
    <source>
        <dbReference type="EMBL" id="BBL72281.1"/>
    </source>
</evidence>
<reference evidence="13" key="1">
    <citation type="submission" date="2019-06" db="EMBL/GenBank/DDBJ databases">
        <title>Complete genome sequence of Methylogaea oryzae strain JCM16910.</title>
        <authorList>
            <person name="Asakawa S."/>
        </authorList>
    </citation>
    <scope>NUCLEOTIDE SEQUENCE</scope>
    <source>
        <strain evidence="13">E10</strain>
    </source>
</reference>
<evidence type="ECO:0000256" key="11">
    <source>
        <dbReference type="ARBA" id="ARBA00048684"/>
    </source>
</evidence>
<dbReference type="GO" id="GO:0005737">
    <property type="term" value="C:cytoplasm"/>
    <property type="evidence" value="ECO:0007669"/>
    <property type="project" value="UniProtKB-SubCell"/>
</dbReference>
<dbReference type="RefSeq" id="WP_221047465.1">
    <property type="nucleotide sequence ID" value="NZ_AP019782.1"/>
</dbReference>
<dbReference type="Proteomes" id="UP000824988">
    <property type="component" value="Chromosome"/>
</dbReference>
<dbReference type="NCBIfam" id="TIGR03120">
    <property type="entry name" value="one_C_mch"/>
    <property type="match status" value="1"/>
</dbReference>
<evidence type="ECO:0000256" key="4">
    <source>
        <dbReference type="ARBA" id="ARBA00006902"/>
    </source>
</evidence>
<dbReference type="KEGG" id="moz:MoryE10_28870"/>
<dbReference type="GO" id="GO:0046294">
    <property type="term" value="P:formaldehyde catabolic process"/>
    <property type="evidence" value="ECO:0007669"/>
    <property type="project" value="UniProtKB-UniRule"/>
</dbReference>
<evidence type="ECO:0000256" key="7">
    <source>
        <dbReference type="ARBA" id="ARBA00022490"/>
    </source>
</evidence>
<organism evidence="13 14">
    <name type="scientific">Methylogaea oryzae</name>
    <dbReference type="NCBI Taxonomy" id="1295382"/>
    <lineage>
        <taxon>Bacteria</taxon>
        <taxon>Pseudomonadati</taxon>
        <taxon>Pseudomonadota</taxon>
        <taxon>Gammaproteobacteria</taxon>
        <taxon>Methylococcales</taxon>
        <taxon>Methylococcaceae</taxon>
        <taxon>Methylogaea</taxon>
    </lineage>
</organism>
<evidence type="ECO:0000256" key="1">
    <source>
        <dbReference type="ARBA" id="ARBA00004058"/>
    </source>
</evidence>
<dbReference type="GO" id="GO:0018759">
    <property type="term" value="F:methenyltetrahydromethanopterin cyclohydrolase activity"/>
    <property type="evidence" value="ECO:0007669"/>
    <property type="project" value="UniProtKB-UniRule"/>
</dbReference>
<dbReference type="UniPathway" id="UPA00562">
    <property type="reaction ID" value="UER00703"/>
</dbReference>
<protein>
    <recommendedName>
        <fullName evidence="6 12">Methenyltetrahydromethanopterin cyclohydrolase</fullName>
        <ecNumber evidence="5 12">3.5.4.27</ecNumber>
    </recommendedName>
    <alternativeName>
        <fullName evidence="10 12">Methenyl-H4MPT cyclohydrolase</fullName>
    </alternativeName>
</protein>
<comment type="subcellular location">
    <subcellularLocation>
        <location evidence="2 12">Cytoplasm</location>
    </subcellularLocation>
</comment>
<comment type="pathway">
    <text evidence="3 12">One-carbon metabolism; formaldehyde degradation; formate from formaldehyde (H(4)MPT route): step 3/5.</text>
</comment>
<keyword evidence="14" id="KW-1185">Reference proteome</keyword>
<evidence type="ECO:0000256" key="8">
    <source>
        <dbReference type="ARBA" id="ARBA00022563"/>
    </source>
</evidence>
<dbReference type="HAMAP" id="MF_00486">
    <property type="entry name" value="McH"/>
    <property type="match status" value="1"/>
</dbReference>
<dbReference type="EMBL" id="AP019782">
    <property type="protein sequence ID" value="BBL72281.1"/>
    <property type="molecule type" value="Genomic_DNA"/>
</dbReference>
<keyword evidence="7 12" id="KW-0963">Cytoplasm</keyword>
<evidence type="ECO:0000256" key="5">
    <source>
        <dbReference type="ARBA" id="ARBA00012765"/>
    </source>
</evidence>
<evidence type="ECO:0000256" key="12">
    <source>
        <dbReference type="HAMAP-Rule" id="MF_00486"/>
    </source>
</evidence>
<evidence type="ECO:0000256" key="10">
    <source>
        <dbReference type="ARBA" id="ARBA00030468"/>
    </source>
</evidence>
<proteinExistence type="inferred from homology"/>